<feature type="compositionally biased region" description="Polar residues" evidence="1">
    <location>
        <begin position="87"/>
        <end position="97"/>
    </location>
</feature>
<evidence type="ECO:0000313" key="3">
    <source>
        <dbReference type="Proteomes" id="UP000275078"/>
    </source>
</evidence>
<accession>A0A3N4HC16</accession>
<evidence type="ECO:0000313" key="2">
    <source>
        <dbReference type="EMBL" id="RPA71943.1"/>
    </source>
</evidence>
<dbReference type="EMBL" id="ML119890">
    <property type="protein sequence ID" value="RPA71943.1"/>
    <property type="molecule type" value="Genomic_DNA"/>
</dbReference>
<reference evidence="2 3" key="1">
    <citation type="journal article" date="2018" name="Nat. Ecol. Evol.">
        <title>Pezizomycetes genomes reveal the molecular basis of ectomycorrhizal truffle lifestyle.</title>
        <authorList>
            <person name="Murat C."/>
            <person name="Payen T."/>
            <person name="Noel B."/>
            <person name="Kuo A."/>
            <person name="Morin E."/>
            <person name="Chen J."/>
            <person name="Kohler A."/>
            <person name="Krizsan K."/>
            <person name="Balestrini R."/>
            <person name="Da Silva C."/>
            <person name="Montanini B."/>
            <person name="Hainaut M."/>
            <person name="Levati E."/>
            <person name="Barry K.W."/>
            <person name="Belfiori B."/>
            <person name="Cichocki N."/>
            <person name="Clum A."/>
            <person name="Dockter R.B."/>
            <person name="Fauchery L."/>
            <person name="Guy J."/>
            <person name="Iotti M."/>
            <person name="Le Tacon F."/>
            <person name="Lindquist E.A."/>
            <person name="Lipzen A."/>
            <person name="Malagnac F."/>
            <person name="Mello A."/>
            <person name="Molinier V."/>
            <person name="Miyauchi S."/>
            <person name="Poulain J."/>
            <person name="Riccioni C."/>
            <person name="Rubini A."/>
            <person name="Sitrit Y."/>
            <person name="Splivallo R."/>
            <person name="Traeger S."/>
            <person name="Wang M."/>
            <person name="Zifcakova L."/>
            <person name="Wipf D."/>
            <person name="Zambonelli A."/>
            <person name="Paolocci F."/>
            <person name="Nowrousian M."/>
            <person name="Ottonello S."/>
            <person name="Baldrian P."/>
            <person name="Spatafora J.W."/>
            <person name="Henrissat B."/>
            <person name="Nagy L.G."/>
            <person name="Aury J.M."/>
            <person name="Wincker P."/>
            <person name="Grigoriev I.V."/>
            <person name="Bonfante P."/>
            <person name="Martin F.M."/>
        </authorList>
    </citation>
    <scope>NUCLEOTIDE SEQUENCE [LARGE SCALE GENOMIC DNA]</scope>
    <source>
        <strain evidence="2 3">RN42</strain>
    </source>
</reference>
<feature type="compositionally biased region" description="Basic and acidic residues" evidence="1">
    <location>
        <begin position="69"/>
        <end position="78"/>
    </location>
</feature>
<feature type="compositionally biased region" description="Basic residues" evidence="1">
    <location>
        <begin position="54"/>
        <end position="68"/>
    </location>
</feature>
<dbReference type="OrthoDB" id="6350321at2759"/>
<feature type="region of interest" description="Disordered" evidence="1">
    <location>
        <begin position="177"/>
        <end position="202"/>
    </location>
</feature>
<feature type="region of interest" description="Disordered" evidence="1">
    <location>
        <begin position="40"/>
        <end position="99"/>
    </location>
</feature>
<name>A0A3N4HC16_ASCIM</name>
<dbReference type="CDD" id="cd18186">
    <property type="entry name" value="BTB_POZ_ZBTB_KLHL-like"/>
    <property type="match status" value="1"/>
</dbReference>
<protein>
    <recommendedName>
        <fullName evidence="4">BTB domain-containing protein</fullName>
    </recommendedName>
</protein>
<sequence length="406" mass="45081">MLGNAYIVPPTTKDDGFPTPSTICTALSPIITICLLQPPSSEASTESLPPDLRKSRKHADKPTKKRKKADNSDDERKDGKRSKGTRSKTQATNGDTSTDSEEYLATFQVHVAALVSRSLYFKSLISFDGLEASQNKVLFECPSGGDPKLNKLAFGCFIDHCYAGRFELAKYTKDLEPNASETSVEDTEQKEGTQDTVASDPVANQPAVGIPTGYGTLGEFRYRSGDLIVFLAVLYCMGERLLADSFKQEVLKDMYALLKGYQNRRRDRRYLPPSSVLDSLSLKHIEQAARIVFEGTISKRFSLPSSTQQKPPLPPTRAPRTAISTESREKWLEGDPMRNLLAAFLAGQWSDDGTGTEMDDKMETLERLPDLRRLVLSYLMIPGQRSLEDIPNSDFGFSNGDYLEGY</sequence>
<keyword evidence="3" id="KW-1185">Reference proteome</keyword>
<evidence type="ECO:0000256" key="1">
    <source>
        <dbReference type="SAM" id="MobiDB-lite"/>
    </source>
</evidence>
<dbReference type="AlphaFoldDB" id="A0A3N4HC16"/>
<gene>
    <name evidence="2" type="ORF">BJ508DRAFT_82571</name>
</gene>
<dbReference type="Proteomes" id="UP000275078">
    <property type="component" value="Unassembled WGS sequence"/>
</dbReference>
<evidence type="ECO:0008006" key="4">
    <source>
        <dbReference type="Google" id="ProtNLM"/>
    </source>
</evidence>
<organism evidence="2 3">
    <name type="scientific">Ascobolus immersus RN42</name>
    <dbReference type="NCBI Taxonomy" id="1160509"/>
    <lineage>
        <taxon>Eukaryota</taxon>
        <taxon>Fungi</taxon>
        <taxon>Dikarya</taxon>
        <taxon>Ascomycota</taxon>
        <taxon>Pezizomycotina</taxon>
        <taxon>Pezizomycetes</taxon>
        <taxon>Pezizales</taxon>
        <taxon>Ascobolaceae</taxon>
        <taxon>Ascobolus</taxon>
    </lineage>
</organism>
<proteinExistence type="predicted"/>